<dbReference type="EMBL" id="AZEH01000041">
    <property type="protein sequence ID" value="KRL04009.1"/>
    <property type="molecule type" value="Genomic_DNA"/>
</dbReference>
<sequence length="82" mass="9503">MLWGAYQELTVPMFYNKINAEDFVGVQLTDKIVIPNVINNLQKYYPGILNSEKISQVNEIGDESSRKLELDPLPFLQNFLKR</sequence>
<gene>
    <name evidence="1" type="ORF">FD46_GL000011</name>
</gene>
<name>A0A0R1M7V3_9LACO</name>
<accession>A0A0R1M7V3</accession>
<dbReference type="STRING" id="1423777.FD46_GL000011"/>
<keyword evidence="2" id="KW-1185">Reference proteome</keyword>
<evidence type="ECO:0000313" key="1">
    <source>
        <dbReference type="EMBL" id="KRL04009.1"/>
    </source>
</evidence>
<organism evidence="1 2">
    <name type="scientific">Liquorilactobacillus oeni DSM 19972</name>
    <dbReference type="NCBI Taxonomy" id="1423777"/>
    <lineage>
        <taxon>Bacteria</taxon>
        <taxon>Bacillati</taxon>
        <taxon>Bacillota</taxon>
        <taxon>Bacilli</taxon>
        <taxon>Lactobacillales</taxon>
        <taxon>Lactobacillaceae</taxon>
        <taxon>Liquorilactobacillus</taxon>
    </lineage>
</organism>
<reference evidence="1 2" key="1">
    <citation type="journal article" date="2015" name="Genome Announc.">
        <title>Expanding the biotechnology potential of lactobacilli through comparative genomics of 213 strains and associated genera.</title>
        <authorList>
            <person name="Sun Z."/>
            <person name="Harris H.M."/>
            <person name="McCann A."/>
            <person name="Guo C."/>
            <person name="Argimon S."/>
            <person name="Zhang W."/>
            <person name="Yang X."/>
            <person name="Jeffery I.B."/>
            <person name="Cooney J.C."/>
            <person name="Kagawa T.F."/>
            <person name="Liu W."/>
            <person name="Song Y."/>
            <person name="Salvetti E."/>
            <person name="Wrobel A."/>
            <person name="Rasinkangas P."/>
            <person name="Parkhill J."/>
            <person name="Rea M.C."/>
            <person name="O'Sullivan O."/>
            <person name="Ritari J."/>
            <person name="Douillard F.P."/>
            <person name="Paul Ross R."/>
            <person name="Yang R."/>
            <person name="Briner A.E."/>
            <person name="Felis G.E."/>
            <person name="de Vos W.M."/>
            <person name="Barrangou R."/>
            <person name="Klaenhammer T.R."/>
            <person name="Caufield P.W."/>
            <person name="Cui Y."/>
            <person name="Zhang H."/>
            <person name="O'Toole P.W."/>
        </authorList>
    </citation>
    <scope>NUCLEOTIDE SEQUENCE [LARGE SCALE GENOMIC DNA]</scope>
    <source>
        <strain evidence="1 2">DSM 19972</strain>
    </source>
</reference>
<dbReference type="AlphaFoldDB" id="A0A0R1M7V3"/>
<dbReference type="PATRIC" id="fig|1423777.3.peg.12"/>
<proteinExistence type="predicted"/>
<evidence type="ECO:0000313" key="2">
    <source>
        <dbReference type="Proteomes" id="UP000051686"/>
    </source>
</evidence>
<comment type="caution">
    <text evidence="1">The sequence shown here is derived from an EMBL/GenBank/DDBJ whole genome shotgun (WGS) entry which is preliminary data.</text>
</comment>
<dbReference type="Proteomes" id="UP000051686">
    <property type="component" value="Unassembled WGS sequence"/>
</dbReference>
<protein>
    <submittedName>
        <fullName evidence="1">Uncharacterized protein</fullName>
    </submittedName>
</protein>